<feature type="domain" description="EamA" evidence="7">
    <location>
        <begin position="9"/>
        <end position="141"/>
    </location>
</feature>
<dbReference type="RefSeq" id="WP_085805450.1">
    <property type="nucleotide sequence ID" value="NZ_FWFX01000005.1"/>
</dbReference>
<comment type="similarity">
    <text evidence="2">Belongs to the drug/metabolite transporter (DMT) superfamily. 10 TMS drug/metabolite exporter (DME) (TC 2.A.7.3) family.</text>
</comment>
<dbReference type="PANTHER" id="PTHR22911:SF6">
    <property type="entry name" value="SOLUTE CARRIER FAMILY 35 MEMBER G1"/>
    <property type="match status" value="1"/>
</dbReference>
<organism evidence="8 9">
    <name type="scientific">Roseovarius albus</name>
    <dbReference type="NCBI Taxonomy" id="1247867"/>
    <lineage>
        <taxon>Bacteria</taxon>
        <taxon>Pseudomonadati</taxon>
        <taxon>Pseudomonadota</taxon>
        <taxon>Alphaproteobacteria</taxon>
        <taxon>Rhodobacterales</taxon>
        <taxon>Roseobacteraceae</taxon>
        <taxon>Roseovarius</taxon>
    </lineage>
</organism>
<dbReference type="Proteomes" id="UP000193061">
    <property type="component" value="Unassembled WGS sequence"/>
</dbReference>
<reference evidence="8 9" key="1">
    <citation type="submission" date="2017-03" db="EMBL/GenBank/DDBJ databases">
        <authorList>
            <person name="Afonso C.L."/>
            <person name="Miller P.J."/>
            <person name="Scott M.A."/>
            <person name="Spackman E."/>
            <person name="Goraichik I."/>
            <person name="Dimitrov K.M."/>
            <person name="Suarez D.L."/>
            <person name="Swayne D.E."/>
        </authorList>
    </citation>
    <scope>NUCLEOTIDE SEQUENCE [LARGE SCALE GENOMIC DNA]</scope>
    <source>
        <strain evidence="8 9">CECT 7450</strain>
    </source>
</reference>
<evidence type="ECO:0000256" key="2">
    <source>
        <dbReference type="ARBA" id="ARBA00009853"/>
    </source>
</evidence>
<dbReference type="SUPFAM" id="SSF103481">
    <property type="entry name" value="Multidrug resistance efflux transporter EmrE"/>
    <property type="match status" value="2"/>
</dbReference>
<dbReference type="EMBL" id="FWFX01000005">
    <property type="protein sequence ID" value="SLN40229.1"/>
    <property type="molecule type" value="Genomic_DNA"/>
</dbReference>
<evidence type="ECO:0000313" key="8">
    <source>
        <dbReference type="EMBL" id="SLN40229.1"/>
    </source>
</evidence>
<evidence type="ECO:0000256" key="4">
    <source>
        <dbReference type="ARBA" id="ARBA00022989"/>
    </source>
</evidence>
<keyword evidence="9" id="KW-1185">Reference proteome</keyword>
<accession>A0A1X6Z406</accession>
<feature type="transmembrane region" description="Helical" evidence="6">
    <location>
        <begin position="126"/>
        <end position="142"/>
    </location>
</feature>
<evidence type="ECO:0000313" key="9">
    <source>
        <dbReference type="Proteomes" id="UP000193061"/>
    </source>
</evidence>
<keyword evidence="4 6" id="KW-1133">Transmembrane helix</keyword>
<name>A0A1X6Z406_9RHOB</name>
<dbReference type="AlphaFoldDB" id="A0A1X6Z406"/>
<comment type="subcellular location">
    <subcellularLocation>
        <location evidence="1">Membrane</location>
        <topology evidence="1">Multi-pass membrane protein</topology>
    </subcellularLocation>
</comment>
<dbReference type="InterPro" id="IPR000620">
    <property type="entry name" value="EamA_dom"/>
</dbReference>
<feature type="transmembrane region" description="Helical" evidence="6">
    <location>
        <begin position="74"/>
        <end position="94"/>
    </location>
</feature>
<dbReference type="GO" id="GO:0016020">
    <property type="term" value="C:membrane"/>
    <property type="evidence" value="ECO:0007669"/>
    <property type="project" value="UniProtKB-SubCell"/>
</dbReference>
<feature type="domain" description="EamA" evidence="7">
    <location>
        <begin position="151"/>
        <end position="289"/>
    </location>
</feature>
<feature type="transmembrane region" description="Helical" evidence="6">
    <location>
        <begin position="100"/>
        <end position="119"/>
    </location>
</feature>
<feature type="transmembrane region" description="Helical" evidence="6">
    <location>
        <begin position="246"/>
        <end position="266"/>
    </location>
</feature>
<feature type="transmembrane region" description="Helical" evidence="6">
    <location>
        <begin position="41"/>
        <end position="62"/>
    </location>
</feature>
<proteinExistence type="inferred from homology"/>
<feature type="transmembrane region" description="Helical" evidence="6">
    <location>
        <begin position="272"/>
        <end position="290"/>
    </location>
</feature>
<evidence type="ECO:0000259" key="7">
    <source>
        <dbReference type="Pfam" id="PF00892"/>
    </source>
</evidence>
<protein>
    <submittedName>
        <fullName evidence="8">Riboflavin transporter</fullName>
    </submittedName>
</protein>
<keyword evidence="5 6" id="KW-0472">Membrane</keyword>
<dbReference type="OrthoDB" id="9815809at2"/>
<sequence>MAQSSRTSLGILLMVGFAVLAPAMDACAKLIGDGLAVGQIVTTRFIFQSAILIPIAAFYGWLHWPNGRETALHLARASLIIIATSFFFTALRYMPIADAIAIFFVEPFILTLLGSLLLGEQIGPRRYVACVIGFAGALLIIQPSFREVGFAACLPLVTALTFAFYMILTRQMATRMHPITLQGYTGIAALAIALPLLFAFEGSGFGPLDPIWPDQRQVILLVILGLIATLSHVFISFALSLAPASLIAPIQYLEIVSATILGYYIFNDLPDAMTFLGIFLIVGSGLFVFFRERHLERRPTPAP</sequence>
<feature type="transmembrane region" description="Helical" evidence="6">
    <location>
        <begin position="148"/>
        <end position="167"/>
    </location>
</feature>
<gene>
    <name evidence="8" type="primary">ribN_7</name>
    <name evidence="8" type="ORF">ROA7450_01924</name>
</gene>
<dbReference type="Gene3D" id="1.10.3730.20">
    <property type="match status" value="1"/>
</dbReference>
<feature type="transmembrane region" description="Helical" evidence="6">
    <location>
        <begin position="179"/>
        <end position="198"/>
    </location>
</feature>
<evidence type="ECO:0000256" key="1">
    <source>
        <dbReference type="ARBA" id="ARBA00004141"/>
    </source>
</evidence>
<dbReference type="Pfam" id="PF00892">
    <property type="entry name" value="EamA"/>
    <property type="match status" value="2"/>
</dbReference>
<evidence type="ECO:0000256" key="3">
    <source>
        <dbReference type="ARBA" id="ARBA00022692"/>
    </source>
</evidence>
<keyword evidence="3 6" id="KW-0812">Transmembrane</keyword>
<feature type="transmembrane region" description="Helical" evidence="6">
    <location>
        <begin position="218"/>
        <end position="239"/>
    </location>
</feature>
<dbReference type="PANTHER" id="PTHR22911">
    <property type="entry name" value="ACYL-MALONYL CONDENSING ENZYME-RELATED"/>
    <property type="match status" value="1"/>
</dbReference>
<dbReference type="InterPro" id="IPR037185">
    <property type="entry name" value="EmrE-like"/>
</dbReference>
<evidence type="ECO:0000256" key="6">
    <source>
        <dbReference type="SAM" id="Phobius"/>
    </source>
</evidence>
<evidence type="ECO:0000256" key="5">
    <source>
        <dbReference type="ARBA" id="ARBA00023136"/>
    </source>
</evidence>